<sequence>FSVKYILVLTSEETNSRIFGELLSSTQVDGQEYLLKFTRLRRLSDHPVVFAIVAPMAARSTPWPSRTRPPRLRTECQRG</sequence>
<feature type="non-terminal residue" evidence="2">
    <location>
        <position position="79"/>
    </location>
</feature>
<accession>A0A0L7LAP3</accession>
<feature type="region of interest" description="Disordered" evidence="1">
    <location>
        <begin position="60"/>
        <end position="79"/>
    </location>
</feature>
<evidence type="ECO:0000313" key="2">
    <source>
        <dbReference type="EMBL" id="KOB72542.1"/>
    </source>
</evidence>
<keyword evidence="3" id="KW-1185">Reference proteome</keyword>
<name>A0A0L7LAP3_OPEBR</name>
<reference evidence="2 3" key="1">
    <citation type="journal article" date="2015" name="Genome Biol. Evol.">
        <title>The genome of winter moth (Operophtera brumata) provides a genomic perspective on sexual dimorphism and phenology.</title>
        <authorList>
            <person name="Derks M.F."/>
            <person name="Smit S."/>
            <person name="Salis L."/>
            <person name="Schijlen E."/>
            <person name="Bossers A."/>
            <person name="Mateman C."/>
            <person name="Pijl A.S."/>
            <person name="de Ridder D."/>
            <person name="Groenen M.A."/>
            <person name="Visser M.E."/>
            <person name="Megens H.J."/>
        </authorList>
    </citation>
    <scope>NUCLEOTIDE SEQUENCE [LARGE SCALE GENOMIC DNA]</scope>
    <source>
        <strain evidence="2">WM2013NL</strain>
        <tissue evidence="2">Head and thorax</tissue>
    </source>
</reference>
<comment type="caution">
    <text evidence="2">The sequence shown here is derived from an EMBL/GenBank/DDBJ whole genome shotgun (WGS) entry which is preliminary data.</text>
</comment>
<organism evidence="2 3">
    <name type="scientific">Operophtera brumata</name>
    <name type="common">Winter moth</name>
    <name type="synonym">Phalaena brumata</name>
    <dbReference type="NCBI Taxonomy" id="104452"/>
    <lineage>
        <taxon>Eukaryota</taxon>
        <taxon>Metazoa</taxon>
        <taxon>Ecdysozoa</taxon>
        <taxon>Arthropoda</taxon>
        <taxon>Hexapoda</taxon>
        <taxon>Insecta</taxon>
        <taxon>Pterygota</taxon>
        <taxon>Neoptera</taxon>
        <taxon>Endopterygota</taxon>
        <taxon>Lepidoptera</taxon>
        <taxon>Glossata</taxon>
        <taxon>Ditrysia</taxon>
        <taxon>Geometroidea</taxon>
        <taxon>Geometridae</taxon>
        <taxon>Larentiinae</taxon>
        <taxon>Operophtera</taxon>
    </lineage>
</organism>
<dbReference type="Proteomes" id="UP000037510">
    <property type="component" value="Unassembled WGS sequence"/>
</dbReference>
<dbReference type="EMBL" id="JTDY01001920">
    <property type="protein sequence ID" value="KOB72542.1"/>
    <property type="molecule type" value="Genomic_DNA"/>
</dbReference>
<dbReference type="AlphaFoldDB" id="A0A0L7LAP3"/>
<feature type="non-terminal residue" evidence="2">
    <location>
        <position position="1"/>
    </location>
</feature>
<gene>
    <name evidence="2" type="ORF">OBRU01_06658</name>
</gene>
<protein>
    <submittedName>
        <fullName evidence="2">Polysaccharide biosynthesis protein</fullName>
    </submittedName>
</protein>
<evidence type="ECO:0000256" key="1">
    <source>
        <dbReference type="SAM" id="MobiDB-lite"/>
    </source>
</evidence>
<evidence type="ECO:0000313" key="3">
    <source>
        <dbReference type="Proteomes" id="UP000037510"/>
    </source>
</evidence>
<proteinExistence type="predicted"/>